<feature type="compositionally biased region" description="Basic residues" evidence="2">
    <location>
        <begin position="134"/>
        <end position="145"/>
    </location>
</feature>
<keyword evidence="1" id="KW-0479">Metal-binding</keyword>
<feature type="compositionally biased region" description="Polar residues" evidence="2">
    <location>
        <begin position="492"/>
        <end position="504"/>
    </location>
</feature>
<proteinExistence type="predicted"/>
<evidence type="ECO:0000313" key="4">
    <source>
        <dbReference type="EMBL" id="KAJ4762461.1"/>
    </source>
</evidence>
<feature type="region of interest" description="Disordered" evidence="2">
    <location>
        <begin position="117"/>
        <end position="148"/>
    </location>
</feature>
<feature type="compositionally biased region" description="Basic and acidic residues" evidence="2">
    <location>
        <begin position="385"/>
        <end position="403"/>
    </location>
</feature>
<keyword evidence="1" id="KW-0862">Zinc</keyword>
<feature type="domain" description="CCHC-type" evidence="3">
    <location>
        <begin position="226"/>
        <end position="241"/>
    </location>
</feature>
<dbReference type="Gene3D" id="4.10.60.10">
    <property type="entry name" value="Zinc finger, CCHC-type"/>
    <property type="match status" value="3"/>
</dbReference>
<accession>A0AAV8D7I9</accession>
<sequence>MQCTGPIYWDPFFSQKALLRVAPSKYRQCLLIFRVYISRSFVFPSGHISMAPRGRAKGKTDPSDEADKAKAEVVVLTSSDDEEANRDLSLAIVEKAKQSKAKRKSVEEPIVTISSDDAELDQIGGDKADGEGSRKKKRVRRKKKKEGNVVENEISHVGVTNEETPGTIEPVLTEVNEAPDNKILRRLLRGARYFDPGETSVGMCFNCGEEGHMAANCTAERKKKPCFRCGQFGHVGKDCTQGQYCYACKKNGHKAKDCPEKNKKEDSKFCLKCCGVGHDMFSCGNNYPPEDMKEIQCYVCKREGHLCCTVAPDSSPKVVSCYNCAELGHTGAGCAKPRRENGTVVPPILCYKCGEEGHFARGCRITNKSIVRSVLGITPKSNKSKMKEREKKFGFRSAPEEKKGIKRKGHHDRRGSFSTTPKSRGKGGITDFRSDISSSSSPKKYKPKSWSPKERSYENYGHRRDYSTPYSSEKRHWQGYHPNQYKPRYTESRYSNSQTRFAQS</sequence>
<dbReference type="Proteomes" id="UP001140206">
    <property type="component" value="Chromosome 4"/>
</dbReference>
<feature type="compositionally biased region" description="Basic residues" evidence="2">
    <location>
        <begin position="404"/>
        <end position="413"/>
    </location>
</feature>
<dbReference type="PANTHER" id="PTHR46978:SF1">
    <property type="entry name" value="ZINC KNUCKLE (CCHC-TYPE) FAMILY PROTEIN"/>
    <property type="match status" value="1"/>
</dbReference>
<feature type="domain" description="CCHC-type" evidence="3">
    <location>
        <begin position="204"/>
        <end position="217"/>
    </location>
</feature>
<dbReference type="EMBL" id="JAMFTS010000004">
    <property type="protein sequence ID" value="KAJ4762461.1"/>
    <property type="molecule type" value="Genomic_DNA"/>
</dbReference>
<protein>
    <submittedName>
        <fullName evidence="4">Cellular nucleic acid-binding protein</fullName>
    </submittedName>
</protein>
<keyword evidence="5" id="KW-1185">Reference proteome</keyword>
<keyword evidence="1" id="KW-0863">Zinc-finger</keyword>
<dbReference type="PANTHER" id="PTHR46978">
    <property type="entry name" value="ZINC KNUCKLE (CCHC-TYPE) FAMILY PROTEIN"/>
    <property type="match status" value="1"/>
</dbReference>
<dbReference type="InterPro" id="IPR001878">
    <property type="entry name" value="Znf_CCHC"/>
</dbReference>
<dbReference type="GO" id="GO:0008270">
    <property type="term" value="F:zinc ion binding"/>
    <property type="evidence" value="ECO:0007669"/>
    <property type="project" value="UniProtKB-KW"/>
</dbReference>
<name>A0AAV8D7I9_9POAL</name>
<feature type="domain" description="CCHC-type" evidence="3">
    <location>
        <begin position="350"/>
        <end position="364"/>
    </location>
</feature>
<dbReference type="PROSITE" id="PS50158">
    <property type="entry name" value="ZF_CCHC"/>
    <property type="match status" value="4"/>
</dbReference>
<feature type="domain" description="CCHC-type" evidence="3">
    <location>
        <begin position="245"/>
        <end position="260"/>
    </location>
</feature>
<organism evidence="4 5">
    <name type="scientific">Rhynchospora pubera</name>
    <dbReference type="NCBI Taxonomy" id="906938"/>
    <lineage>
        <taxon>Eukaryota</taxon>
        <taxon>Viridiplantae</taxon>
        <taxon>Streptophyta</taxon>
        <taxon>Embryophyta</taxon>
        <taxon>Tracheophyta</taxon>
        <taxon>Spermatophyta</taxon>
        <taxon>Magnoliopsida</taxon>
        <taxon>Liliopsida</taxon>
        <taxon>Poales</taxon>
        <taxon>Cyperaceae</taxon>
        <taxon>Cyperoideae</taxon>
        <taxon>Rhynchosporeae</taxon>
        <taxon>Rhynchospora</taxon>
    </lineage>
</organism>
<feature type="compositionally biased region" description="Basic and acidic residues" evidence="2">
    <location>
        <begin position="451"/>
        <end position="476"/>
    </location>
</feature>
<feature type="compositionally biased region" description="Basic and acidic residues" evidence="2">
    <location>
        <begin position="124"/>
        <end position="133"/>
    </location>
</feature>
<dbReference type="InterPro" id="IPR036875">
    <property type="entry name" value="Znf_CCHC_sf"/>
</dbReference>
<gene>
    <name evidence="4" type="ORF">LUZ62_072836</name>
</gene>
<comment type="caution">
    <text evidence="4">The sequence shown here is derived from an EMBL/GenBank/DDBJ whole genome shotgun (WGS) entry which is preliminary data.</text>
</comment>
<evidence type="ECO:0000313" key="5">
    <source>
        <dbReference type="Proteomes" id="UP001140206"/>
    </source>
</evidence>
<evidence type="ECO:0000256" key="1">
    <source>
        <dbReference type="PROSITE-ProRule" id="PRU00047"/>
    </source>
</evidence>
<evidence type="ECO:0000256" key="2">
    <source>
        <dbReference type="SAM" id="MobiDB-lite"/>
    </source>
</evidence>
<dbReference type="GO" id="GO:0003676">
    <property type="term" value="F:nucleic acid binding"/>
    <property type="evidence" value="ECO:0007669"/>
    <property type="project" value="InterPro"/>
</dbReference>
<dbReference type="SMART" id="SM00343">
    <property type="entry name" value="ZnF_C2HC"/>
    <property type="match status" value="6"/>
</dbReference>
<feature type="region of interest" description="Disordered" evidence="2">
    <location>
        <begin position="378"/>
        <end position="504"/>
    </location>
</feature>
<reference evidence="4" key="1">
    <citation type="submission" date="2022-08" db="EMBL/GenBank/DDBJ databases">
        <authorList>
            <person name="Marques A."/>
        </authorList>
    </citation>
    <scope>NUCLEOTIDE SEQUENCE</scope>
    <source>
        <strain evidence="4">RhyPub2mFocal</strain>
        <tissue evidence="4">Leaves</tissue>
    </source>
</reference>
<dbReference type="AlphaFoldDB" id="A0AAV8D7I9"/>
<dbReference type="Pfam" id="PF00098">
    <property type="entry name" value="zf-CCHC"/>
    <property type="match status" value="4"/>
</dbReference>
<evidence type="ECO:0000259" key="3">
    <source>
        <dbReference type="PROSITE" id="PS50158"/>
    </source>
</evidence>
<dbReference type="SUPFAM" id="SSF57756">
    <property type="entry name" value="Retrovirus zinc finger-like domains"/>
    <property type="match status" value="3"/>
</dbReference>